<sequence length="107" mass="12171">MVFSIVCALHVEMVTLLEEKKKEAEREVEEEEVKGEAIAGRSLKQDDGLALCELIFLRLSIRSSSSRSCCFANFPKTSLILFANRCVLRSMIFFMSLYMSCSLYDLT</sequence>
<gene>
    <name evidence="2" type="ORF">ANCCAN_05382</name>
</gene>
<keyword evidence="3" id="KW-1185">Reference proteome</keyword>
<keyword evidence="1" id="KW-0175">Coiled coil</keyword>
<organism evidence="2 3">
    <name type="scientific">Ancylostoma caninum</name>
    <name type="common">Dog hookworm</name>
    <dbReference type="NCBI Taxonomy" id="29170"/>
    <lineage>
        <taxon>Eukaryota</taxon>
        <taxon>Metazoa</taxon>
        <taxon>Ecdysozoa</taxon>
        <taxon>Nematoda</taxon>
        <taxon>Chromadorea</taxon>
        <taxon>Rhabditida</taxon>
        <taxon>Rhabditina</taxon>
        <taxon>Rhabditomorpha</taxon>
        <taxon>Strongyloidea</taxon>
        <taxon>Ancylostomatidae</taxon>
        <taxon>Ancylostomatinae</taxon>
        <taxon>Ancylostoma</taxon>
    </lineage>
</organism>
<dbReference type="Proteomes" id="UP000252519">
    <property type="component" value="Unassembled WGS sequence"/>
</dbReference>
<evidence type="ECO:0000256" key="1">
    <source>
        <dbReference type="SAM" id="Coils"/>
    </source>
</evidence>
<proteinExistence type="predicted"/>
<evidence type="ECO:0000313" key="3">
    <source>
        <dbReference type="Proteomes" id="UP000252519"/>
    </source>
</evidence>
<reference evidence="2 3" key="1">
    <citation type="submission" date="2014-10" db="EMBL/GenBank/DDBJ databases">
        <title>Draft genome of the hookworm Ancylostoma caninum.</title>
        <authorList>
            <person name="Mitreva M."/>
        </authorList>
    </citation>
    <scope>NUCLEOTIDE SEQUENCE [LARGE SCALE GENOMIC DNA]</scope>
    <source>
        <strain evidence="2 3">Baltimore</strain>
    </source>
</reference>
<dbReference type="AlphaFoldDB" id="A0A368GZU9"/>
<comment type="caution">
    <text evidence="2">The sequence shown here is derived from an EMBL/GenBank/DDBJ whole genome shotgun (WGS) entry which is preliminary data.</text>
</comment>
<dbReference type="EMBL" id="JOJR01000045">
    <property type="protein sequence ID" value="RCN48555.1"/>
    <property type="molecule type" value="Genomic_DNA"/>
</dbReference>
<name>A0A368GZU9_ANCCA</name>
<evidence type="ECO:0000313" key="2">
    <source>
        <dbReference type="EMBL" id="RCN48555.1"/>
    </source>
</evidence>
<accession>A0A368GZU9</accession>
<feature type="coiled-coil region" evidence="1">
    <location>
        <begin position="7"/>
        <end position="34"/>
    </location>
</feature>
<protein>
    <submittedName>
        <fullName evidence="2">Uncharacterized protein</fullName>
    </submittedName>
</protein>